<keyword evidence="2" id="KW-0472">Membrane</keyword>
<evidence type="ECO:0000256" key="2">
    <source>
        <dbReference type="SAM" id="Phobius"/>
    </source>
</evidence>
<feature type="region of interest" description="Disordered" evidence="1">
    <location>
        <begin position="197"/>
        <end position="243"/>
    </location>
</feature>
<gene>
    <name evidence="3" type="ORF">CVS47_01187</name>
</gene>
<feature type="compositionally biased region" description="Basic and acidic residues" evidence="1">
    <location>
        <begin position="15"/>
        <end position="36"/>
    </location>
</feature>
<reference evidence="3 4" key="1">
    <citation type="submission" date="2018-08" db="EMBL/GenBank/DDBJ databases">
        <title>Microbacterium lemovicicum sp. nov., a bacterium isolated from a natural uranium-rich soil.</title>
        <authorList>
            <person name="ORTET P."/>
        </authorList>
    </citation>
    <scope>NUCLEOTIDE SEQUENCE [LARGE SCALE GENOMIC DNA]</scope>
    <source>
        <strain evidence="3 4">Viu22</strain>
    </source>
</reference>
<dbReference type="EMBL" id="CP031423">
    <property type="protein sequence ID" value="AZS36580.1"/>
    <property type="molecule type" value="Genomic_DNA"/>
</dbReference>
<feature type="transmembrane region" description="Helical" evidence="2">
    <location>
        <begin position="89"/>
        <end position="108"/>
    </location>
</feature>
<dbReference type="Proteomes" id="UP000276888">
    <property type="component" value="Chromosome"/>
</dbReference>
<feature type="transmembrane region" description="Helical" evidence="2">
    <location>
        <begin position="129"/>
        <end position="148"/>
    </location>
</feature>
<evidence type="ECO:0000256" key="1">
    <source>
        <dbReference type="SAM" id="MobiDB-lite"/>
    </source>
</evidence>
<feature type="transmembrane region" description="Helical" evidence="2">
    <location>
        <begin position="160"/>
        <end position="185"/>
    </location>
</feature>
<sequence length="440" mass="47432">MSDHQWNDDQAQAEADVRDEAGTPVDQDRTGADGHDAAATTSGPQPQYGVGPFSIREVALAGVWLVAFVASFFPLYSRSIDGGSVWESGIDWVLRIGVPTVAVFLIVLRRFSPQGIRRVGSLGIDQFASVAFSVASVLWLASIWNSFIALAESGVWIGSWVIWVEFVFLTAGVVLTVMAPVIPVLKDDFRDRPEIPAHRNARPIRAITPRPAPAPREKAAPPVASVADEHEDVASPDDHTSVFDAVHDGRDAAHDAPYRDGAPYQEDAPYQQDAPYQDAAQPGADGTGTPQSGYQVSGYPEAGAQERGYDDAGAQVPGYQRSSSVTDDQETGAYPPLADDTMPARGGAVADASVDDTWTPQQRRGTYEPAEAEPQAPSYQAFWALSPVEREVLDERGLPIFRVGPTAWALVIEDRGSVFVIRHEDGRVGYLHDVSGVTRG</sequence>
<dbReference type="RefSeq" id="WP_241240289.1">
    <property type="nucleotide sequence ID" value="NZ_CP031423.1"/>
</dbReference>
<dbReference type="AlphaFoldDB" id="A0A3Q9J1S4"/>
<name>A0A3Q9J1S4_9MICO</name>
<proteinExistence type="predicted"/>
<feature type="region of interest" description="Disordered" evidence="1">
    <location>
        <begin position="1"/>
        <end position="45"/>
    </location>
</feature>
<evidence type="ECO:0000313" key="3">
    <source>
        <dbReference type="EMBL" id="AZS36580.1"/>
    </source>
</evidence>
<protein>
    <submittedName>
        <fullName evidence="3">Uncharacterized protein</fullName>
    </submittedName>
</protein>
<keyword evidence="4" id="KW-1185">Reference proteome</keyword>
<keyword evidence="2" id="KW-0812">Transmembrane</keyword>
<evidence type="ECO:0000313" key="4">
    <source>
        <dbReference type="Proteomes" id="UP000276888"/>
    </source>
</evidence>
<feature type="region of interest" description="Disordered" evidence="1">
    <location>
        <begin position="275"/>
        <end position="374"/>
    </location>
</feature>
<feature type="transmembrane region" description="Helical" evidence="2">
    <location>
        <begin position="58"/>
        <end position="77"/>
    </location>
</feature>
<organism evidence="3 4">
    <name type="scientific">Microbacterium lemovicicum</name>
    <dbReference type="NCBI Taxonomy" id="1072463"/>
    <lineage>
        <taxon>Bacteria</taxon>
        <taxon>Bacillati</taxon>
        <taxon>Actinomycetota</taxon>
        <taxon>Actinomycetes</taxon>
        <taxon>Micrococcales</taxon>
        <taxon>Microbacteriaceae</taxon>
        <taxon>Microbacterium</taxon>
    </lineage>
</organism>
<accession>A0A3Q9J1S4</accession>
<feature type="compositionally biased region" description="Basic and acidic residues" evidence="1">
    <location>
        <begin position="232"/>
        <end position="243"/>
    </location>
</feature>
<keyword evidence="2" id="KW-1133">Transmembrane helix</keyword>
<dbReference type="KEGG" id="mlv:CVS47_01187"/>